<protein>
    <submittedName>
        <fullName evidence="2">Uncharacterized protein</fullName>
    </submittedName>
</protein>
<gene>
    <name evidence="2" type="ORF">L3Y34_012976</name>
</gene>
<evidence type="ECO:0000313" key="2">
    <source>
        <dbReference type="EMBL" id="ULT84018.1"/>
    </source>
</evidence>
<dbReference type="Proteomes" id="UP000827892">
    <property type="component" value="Chromosome X"/>
</dbReference>
<feature type="transmembrane region" description="Helical" evidence="1">
    <location>
        <begin position="203"/>
        <end position="225"/>
    </location>
</feature>
<keyword evidence="1" id="KW-0472">Membrane</keyword>
<organism evidence="2 3">
    <name type="scientific">Caenorhabditis briggsae</name>
    <dbReference type="NCBI Taxonomy" id="6238"/>
    <lineage>
        <taxon>Eukaryota</taxon>
        <taxon>Metazoa</taxon>
        <taxon>Ecdysozoa</taxon>
        <taxon>Nematoda</taxon>
        <taxon>Chromadorea</taxon>
        <taxon>Rhabditida</taxon>
        <taxon>Rhabditina</taxon>
        <taxon>Rhabditomorpha</taxon>
        <taxon>Rhabditoidea</taxon>
        <taxon>Rhabditidae</taxon>
        <taxon>Peloderinae</taxon>
        <taxon>Caenorhabditis</taxon>
    </lineage>
</organism>
<feature type="transmembrane region" description="Helical" evidence="1">
    <location>
        <begin position="145"/>
        <end position="165"/>
    </location>
</feature>
<keyword evidence="1" id="KW-1133">Transmembrane helix</keyword>
<accession>A0AAE8ZTR2</accession>
<dbReference type="EMBL" id="CP090896">
    <property type="protein sequence ID" value="ULT84018.1"/>
    <property type="molecule type" value="Genomic_DNA"/>
</dbReference>
<name>A0AAE8ZTR2_CAEBR</name>
<proteinExistence type="predicted"/>
<reference evidence="2 3" key="1">
    <citation type="submission" date="2022-05" db="EMBL/GenBank/DDBJ databases">
        <title>Chromosome-level reference genomes for two strains of Caenorhabditis briggsae: an improved platform for comparative genomics.</title>
        <authorList>
            <person name="Stevens L."/>
            <person name="Andersen E.C."/>
        </authorList>
    </citation>
    <scope>NUCLEOTIDE SEQUENCE [LARGE SCALE GENOMIC DNA]</scope>
    <source>
        <strain evidence="2">QX1410_ONT</strain>
        <tissue evidence="2">Whole-organism</tissue>
    </source>
</reference>
<sequence>MSIPSITMSSDNEEDFQSIPVIQAERSTKVTFADEEMSRLRSDTFIKPGSESSFDSEDLNSRRYRQELESYCCCSNVSATRVLIVSAILSIIQAIAHFVLLLHDCDLKMIDMAIATWPVVTVTISLVFTYFAYDTHSSTSIKPYIAHHIQLAICYCLCMVLFAMFTCNIQIFMDILAFCSNYSTLFSHLQETESERKLKMAGFLSSQLLISFFCLHLSGPLFSWLDTEKKYVSTDGTEVI</sequence>
<dbReference type="AlphaFoldDB" id="A0AAE8ZTR2"/>
<feature type="transmembrane region" description="Helical" evidence="1">
    <location>
        <begin position="82"/>
        <end position="102"/>
    </location>
</feature>
<feature type="transmembrane region" description="Helical" evidence="1">
    <location>
        <begin position="114"/>
        <end position="133"/>
    </location>
</feature>
<keyword evidence="1" id="KW-0812">Transmembrane</keyword>
<evidence type="ECO:0000256" key="1">
    <source>
        <dbReference type="SAM" id="Phobius"/>
    </source>
</evidence>
<evidence type="ECO:0000313" key="3">
    <source>
        <dbReference type="Proteomes" id="UP000827892"/>
    </source>
</evidence>